<reference evidence="1" key="1">
    <citation type="journal article" date="2020" name="G3 (Bethesda)">
        <title>High-Quality Assemblies for Three Invasive Social Wasps from the &lt;i&gt;Vespula&lt;/i&gt; Genus.</title>
        <authorList>
            <person name="Harrop T.W.R."/>
            <person name="Guhlin J."/>
            <person name="McLaughlin G.M."/>
            <person name="Permina E."/>
            <person name="Stockwell P."/>
            <person name="Gilligan J."/>
            <person name="Le Lec M.F."/>
            <person name="Gruber M.A.M."/>
            <person name="Quinn O."/>
            <person name="Lovegrove M."/>
            <person name="Duncan E.J."/>
            <person name="Remnant E.J."/>
            <person name="Van Eeckhoven J."/>
            <person name="Graham B."/>
            <person name="Knapp R.A."/>
            <person name="Langford K.W."/>
            <person name="Kronenberg Z."/>
            <person name="Press M.O."/>
            <person name="Eacker S.M."/>
            <person name="Wilson-Rankin E.E."/>
            <person name="Purcell J."/>
            <person name="Lester P.J."/>
            <person name="Dearden P.K."/>
        </authorList>
    </citation>
    <scope>NUCLEOTIDE SEQUENCE</scope>
    <source>
        <strain evidence="1">Volc-1</strain>
    </source>
</reference>
<keyword evidence="2" id="KW-1185">Reference proteome</keyword>
<name>A0A834KRU8_VESPE</name>
<gene>
    <name evidence="1" type="ORF">H0235_012780</name>
</gene>
<sequence>MLETEKRSCSYGCPGERRGVYRSQTCGGKENYICNVRPKRISKMPRKGYTENDGVLLETNRPVSLELRMFGLAIRI</sequence>
<organism evidence="1 2">
    <name type="scientific">Vespula pensylvanica</name>
    <name type="common">Western yellow jacket</name>
    <name type="synonym">Wasp</name>
    <dbReference type="NCBI Taxonomy" id="30213"/>
    <lineage>
        <taxon>Eukaryota</taxon>
        <taxon>Metazoa</taxon>
        <taxon>Ecdysozoa</taxon>
        <taxon>Arthropoda</taxon>
        <taxon>Hexapoda</taxon>
        <taxon>Insecta</taxon>
        <taxon>Pterygota</taxon>
        <taxon>Neoptera</taxon>
        <taxon>Endopterygota</taxon>
        <taxon>Hymenoptera</taxon>
        <taxon>Apocrita</taxon>
        <taxon>Aculeata</taxon>
        <taxon>Vespoidea</taxon>
        <taxon>Vespidae</taxon>
        <taxon>Vespinae</taxon>
        <taxon>Vespula</taxon>
    </lineage>
</organism>
<evidence type="ECO:0000313" key="2">
    <source>
        <dbReference type="Proteomes" id="UP000600918"/>
    </source>
</evidence>
<dbReference type="Proteomes" id="UP000600918">
    <property type="component" value="Unassembled WGS sequence"/>
</dbReference>
<comment type="caution">
    <text evidence="1">The sequence shown here is derived from an EMBL/GenBank/DDBJ whole genome shotgun (WGS) entry which is preliminary data.</text>
</comment>
<accession>A0A834KRU8</accession>
<evidence type="ECO:0000313" key="1">
    <source>
        <dbReference type="EMBL" id="KAF7412929.1"/>
    </source>
</evidence>
<dbReference type="EMBL" id="JACSDY010000012">
    <property type="protein sequence ID" value="KAF7412929.1"/>
    <property type="molecule type" value="Genomic_DNA"/>
</dbReference>
<proteinExistence type="predicted"/>
<dbReference type="AlphaFoldDB" id="A0A834KRU8"/>
<protein>
    <submittedName>
        <fullName evidence="1">Uncharacterized protein</fullName>
    </submittedName>
</protein>